<reference evidence="1 2" key="1">
    <citation type="submission" date="2016-10" db="EMBL/GenBank/DDBJ databases">
        <authorList>
            <person name="de Groot N.N."/>
        </authorList>
    </citation>
    <scope>NUCLEOTIDE SEQUENCE [LARGE SCALE GENOMIC DNA]</scope>
    <source>
        <strain evidence="1 2">DSM 44908</strain>
    </source>
</reference>
<proteinExistence type="predicted"/>
<sequence>MDLVAEALKPHSWHVKTAADGSLHGVCLGCIENGVLPEFHTWHGFAEHLAAVIADLPDVAIIALPPAHPLTMALEGRVVPPLVAMDVARQVYADGLAAHRAGQNPSLACEQCAGSGTVECWNPGGPCATPNELGCETCGPCNACAVQSVGGQP</sequence>
<dbReference type="EMBL" id="FOJN01000016">
    <property type="protein sequence ID" value="SFA60876.1"/>
    <property type="molecule type" value="Genomic_DNA"/>
</dbReference>
<accession>A0A1I0UCA5</accession>
<dbReference type="RefSeq" id="WP_068361672.1">
    <property type="nucleotide sequence ID" value="NZ_FOJN01000016.1"/>
</dbReference>
<name>A0A1I0UCA5_9NOCA</name>
<protein>
    <submittedName>
        <fullName evidence="1">Uncharacterized protein</fullName>
    </submittedName>
</protein>
<gene>
    <name evidence="1" type="ORF">SAMN05444374_11649</name>
</gene>
<organism evidence="1 2">
    <name type="scientific">Rhodococcoides kroppenstedtii</name>
    <dbReference type="NCBI Taxonomy" id="293050"/>
    <lineage>
        <taxon>Bacteria</taxon>
        <taxon>Bacillati</taxon>
        <taxon>Actinomycetota</taxon>
        <taxon>Actinomycetes</taxon>
        <taxon>Mycobacteriales</taxon>
        <taxon>Nocardiaceae</taxon>
        <taxon>Rhodococcoides</taxon>
    </lineage>
</organism>
<dbReference type="GeneID" id="85487311"/>
<evidence type="ECO:0000313" key="2">
    <source>
        <dbReference type="Proteomes" id="UP000182054"/>
    </source>
</evidence>
<evidence type="ECO:0000313" key="1">
    <source>
        <dbReference type="EMBL" id="SFA60876.1"/>
    </source>
</evidence>
<dbReference type="AlphaFoldDB" id="A0A1I0UCA5"/>
<dbReference type="Proteomes" id="UP000182054">
    <property type="component" value="Unassembled WGS sequence"/>
</dbReference>